<proteinExistence type="inferred from homology"/>
<evidence type="ECO:0000256" key="8">
    <source>
        <dbReference type="ARBA" id="ARBA00029938"/>
    </source>
</evidence>
<reference evidence="12 13" key="1">
    <citation type="journal article" date="2024" name="bioRxiv">
        <title>A reference genome for Trichogramma kaykai: A tiny desert-dwelling parasitoid wasp with competing sex-ratio distorters.</title>
        <authorList>
            <person name="Culotta J."/>
            <person name="Lindsey A.R."/>
        </authorList>
    </citation>
    <scope>NUCLEOTIDE SEQUENCE [LARGE SCALE GENOMIC DNA]</scope>
    <source>
        <strain evidence="12 13">KSX58</strain>
    </source>
</reference>
<dbReference type="InterPro" id="IPR039558">
    <property type="entry name" value="TPA1/OFD1_N"/>
</dbReference>
<name>A0ABD2VS21_9HYME</name>
<evidence type="ECO:0000313" key="12">
    <source>
        <dbReference type="EMBL" id="KAL3383570.1"/>
    </source>
</evidence>
<dbReference type="PANTHER" id="PTHR12117:SF0">
    <property type="entry name" value="PROLYL 3-HYDROXYLASE OGFOD1"/>
    <property type="match status" value="1"/>
</dbReference>
<accession>A0ABD2VS21</accession>
<evidence type="ECO:0000256" key="1">
    <source>
        <dbReference type="ARBA" id="ARBA00001961"/>
    </source>
</evidence>
<dbReference type="SMART" id="SM00702">
    <property type="entry name" value="P4Hc"/>
    <property type="match status" value="1"/>
</dbReference>
<evidence type="ECO:0000313" key="13">
    <source>
        <dbReference type="Proteomes" id="UP001627154"/>
    </source>
</evidence>
<dbReference type="EMBL" id="JBJJXI010000189">
    <property type="protein sequence ID" value="KAL3383570.1"/>
    <property type="molecule type" value="Genomic_DNA"/>
</dbReference>
<dbReference type="GO" id="GO:0031418">
    <property type="term" value="F:L-ascorbic acid binding"/>
    <property type="evidence" value="ECO:0007669"/>
    <property type="project" value="UniProtKB-KW"/>
</dbReference>
<dbReference type="InterPro" id="IPR051842">
    <property type="entry name" value="uS12_prolyl_hydroxylase"/>
</dbReference>
<evidence type="ECO:0000256" key="9">
    <source>
        <dbReference type="ARBA" id="ARBA00047444"/>
    </source>
</evidence>
<dbReference type="GO" id="GO:0046872">
    <property type="term" value="F:metal ion binding"/>
    <property type="evidence" value="ECO:0007669"/>
    <property type="project" value="UniProtKB-KW"/>
</dbReference>
<feature type="region of interest" description="Disordered" evidence="10">
    <location>
        <begin position="389"/>
        <end position="418"/>
    </location>
</feature>
<protein>
    <recommendedName>
        <fullName evidence="8">uS12 prolyl 3-hydroxylase</fullName>
    </recommendedName>
</protein>
<comment type="similarity">
    <text evidence="2">Belongs to the TPA1 family.</text>
</comment>
<dbReference type="Pfam" id="PF10637">
    <property type="entry name" value="Ofd1_CTDD"/>
    <property type="match status" value="1"/>
</dbReference>
<keyword evidence="7" id="KW-0408">Iron</keyword>
<sequence>MEKNNCTEGAPEAKRRKCRIISDHFYDPDFQKEIFSSWNTDNPIKNERLEIITKPFKVCKISNFLNDTDFLDQIKADLLDVKSTRQDIDLFKMEQTSDLSKEKNENIKKLYSAFQNDVADWIEKNTAIHLNKKITMTGSCYSDTDYLICHDDRLTDRRVAFILYLSKDWSAEFGGTLDLFDTDEQGLPKNIVHSIVPEYNSLVFFEVTNNSYHQVSEILKPKARCSINGWFHGSVADRAEFKRPEEIVPFIDPEMTECDLSSWVSKMYLDPQTVCDIQEEVENDSSALLKDFISDIMYKKLSEEIQGNSIKWKMVGPPDVRRYEVADEDSLPETLASFIQLIKSVTFCQYLKNLTELDLVPETDEMKPKLNFELQRWSHGCYTLLKDEKSEEKNDSLEDSNNVIEIESNENISSDEDGEIINADNIDQYLSNSDHEEPGTSGEYEGESEKGVLEVILQFHTENFKSQSIAYVDKTEEDGIIMEIPYKDNHLSLVYITGTSQRLQKYMNHTVEGYTYCLICSYIE</sequence>
<gene>
    <name evidence="12" type="ORF">TKK_020555</name>
</gene>
<dbReference type="InterPro" id="IPR019601">
    <property type="entry name" value="Oxoglutarate/Fe-dep_Oase_C"/>
</dbReference>
<keyword evidence="3" id="KW-0479">Metal-binding</keyword>
<dbReference type="InterPro" id="IPR005123">
    <property type="entry name" value="Oxoglu/Fe-dep_dioxygenase_dom"/>
</dbReference>
<keyword evidence="13" id="KW-1185">Reference proteome</keyword>
<evidence type="ECO:0000256" key="3">
    <source>
        <dbReference type="ARBA" id="ARBA00022723"/>
    </source>
</evidence>
<dbReference type="PROSITE" id="PS51471">
    <property type="entry name" value="FE2OG_OXY"/>
    <property type="match status" value="1"/>
</dbReference>
<dbReference type="GO" id="GO:0031543">
    <property type="term" value="F:peptidyl-proline dioxygenase activity"/>
    <property type="evidence" value="ECO:0007669"/>
    <property type="project" value="UniProtKB-ARBA"/>
</dbReference>
<comment type="catalytic activity">
    <reaction evidence="9">
        <text>[ribosomal protein uS12]-L-proline + 2-oxoglutarate + O2 = [ribosomal protein uS12]-(3S)-3-hydroxy-L-proline + succinate + CO2</text>
        <dbReference type="Rhea" id="RHEA:54156"/>
        <dbReference type="Rhea" id="RHEA-COMP:13816"/>
        <dbReference type="Rhea" id="RHEA-COMP:13818"/>
        <dbReference type="ChEBI" id="CHEBI:15379"/>
        <dbReference type="ChEBI" id="CHEBI:16526"/>
        <dbReference type="ChEBI" id="CHEBI:16810"/>
        <dbReference type="ChEBI" id="CHEBI:30031"/>
        <dbReference type="ChEBI" id="CHEBI:50342"/>
        <dbReference type="ChEBI" id="CHEBI:85428"/>
    </reaction>
</comment>
<dbReference type="AlphaFoldDB" id="A0ABD2VS21"/>
<evidence type="ECO:0000259" key="11">
    <source>
        <dbReference type="PROSITE" id="PS51471"/>
    </source>
</evidence>
<dbReference type="InterPro" id="IPR006620">
    <property type="entry name" value="Pro_4_hyd_alph"/>
</dbReference>
<evidence type="ECO:0000256" key="7">
    <source>
        <dbReference type="ARBA" id="ARBA00023004"/>
    </source>
</evidence>
<keyword evidence="6" id="KW-0560">Oxidoreductase</keyword>
<comment type="caution">
    <text evidence="12">The sequence shown here is derived from an EMBL/GenBank/DDBJ whole genome shotgun (WGS) entry which is preliminary data.</text>
</comment>
<evidence type="ECO:0000256" key="10">
    <source>
        <dbReference type="SAM" id="MobiDB-lite"/>
    </source>
</evidence>
<feature type="domain" description="Fe2OG dioxygenase" evidence="11">
    <location>
        <begin position="132"/>
        <end position="233"/>
    </location>
</feature>
<dbReference type="PANTHER" id="PTHR12117">
    <property type="entry name" value="HISTONE ACETYLTRANSFERASE COMPLEX"/>
    <property type="match status" value="1"/>
</dbReference>
<organism evidence="12 13">
    <name type="scientific">Trichogramma kaykai</name>
    <dbReference type="NCBI Taxonomy" id="54128"/>
    <lineage>
        <taxon>Eukaryota</taxon>
        <taxon>Metazoa</taxon>
        <taxon>Ecdysozoa</taxon>
        <taxon>Arthropoda</taxon>
        <taxon>Hexapoda</taxon>
        <taxon>Insecta</taxon>
        <taxon>Pterygota</taxon>
        <taxon>Neoptera</taxon>
        <taxon>Endopterygota</taxon>
        <taxon>Hymenoptera</taxon>
        <taxon>Apocrita</taxon>
        <taxon>Proctotrupomorpha</taxon>
        <taxon>Chalcidoidea</taxon>
        <taxon>Trichogrammatidae</taxon>
        <taxon>Trichogramma</taxon>
    </lineage>
</organism>
<evidence type="ECO:0000256" key="4">
    <source>
        <dbReference type="ARBA" id="ARBA00022896"/>
    </source>
</evidence>
<evidence type="ECO:0000256" key="6">
    <source>
        <dbReference type="ARBA" id="ARBA00023002"/>
    </source>
</evidence>
<keyword evidence="4" id="KW-0847">Vitamin C</keyword>
<dbReference type="Gene3D" id="2.60.120.620">
    <property type="entry name" value="q2cbj1_9rhob like domain"/>
    <property type="match status" value="2"/>
</dbReference>
<dbReference type="Pfam" id="PF13661">
    <property type="entry name" value="2OG-FeII_Oxy_4"/>
    <property type="match status" value="1"/>
</dbReference>
<feature type="compositionally biased region" description="Low complexity" evidence="10">
    <location>
        <begin position="399"/>
        <end position="412"/>
    </location>
</feature>
<evidence type="ECO:0000256" key="5">
    <source>
        <dbReference type="ARBA" id="ARBA00022964"/>
    </source>
</evidence>
<evidence type="ECO:0000256" key="2">
    <source>
        <dbReference type="ARBA" id="ARBA00007443"/>
    </source>
</evidence>
<dbReference type="Proteomes" id="UP001627154">
    <property type="component" value="Unassembled WGS sequence"/>
</dbReference>
<comment type="cofactor">
    <cofactor evidence="1">
        <name>L-ascorbate</name>
        <dbReference type="ChEBI" id="CHEBI:38290"/>
    </cofactor>
</comment>
<keyword evidence="5" id="KW-0223">Dioxygenase</keyword>